<dbReference type="AlphaFoldDB" id="A0A4Y8ZRW3"/>
<dbReference type="PANTHER" id="PTHR42912">
    <property type="entry name" value="METHYLTRANSFERASE"/>
    <property type="match status" value="1"/>
</dbReference>
<dbReference type="PRINTS" id="PR00778">
    <property type="entry name" value="HTHARSR"/>
</dbReference>
<name>A0A4Y8ZRW3_9SPHN</name>
<dbReference type="SMART" id="SM00418">
    <property type="entry name" value="HTH_ARSR"/>
    <property type="match status" value="1"/>
</dbReference>
<dbReference type="OrthoDB" id="9789575at2"/>
<dbReference type="Gene3D" id="1.10.10.10">
    <property type="entry name" value="Winged helix-like DNA-binding domain superfamily/Winged helix DNA-binding domain"/>
    <property type="match status" value="1"/>
</dbReference>
<dbReference type="InterPro" id="IPR036390">
    <property type="entry name" value="WH_DNA-bd_sf"/>
</dbReference>
<dbReference type="GO" id="GO:0003700">
    <property type="term" value="F:DNA-binding transcription factor activity"/>
    <property type="evidence" value="ECO:0007669"/>
    <property type="project" value="InterPro"/>
</dbReference>
<dbReference type="Proteomes" id="UP000298213">
    <property type="component" value="Unassembled WGS sequence"/>
</dbReference>
<dbReference type="PANTHER" id="PTHR42912:SF93">
    <property type="entry name" value="N6-ADENOSINE-METHYLTRANSFERASE TMT1A"/>
    <property type="match status" value="1"/>
</dbReference>
<dbReference type="InterPro" id="IPR036388">
    <property type="entry name" value="WH-like_DNA-bd_sf"/>
</dbReference>
<evidence type="ECO:0000313" key="3">
    <source>
        <dbReference type="Proteomes" id="UP000298213"/>
    </source>
</evidence>
<dbReference type="RefSeq" id="WP_135085494.1">
    <property type="nucleotide sequence ID" value="NZ_SPDV01000012.1"/>
</dbReference>
<dbReference type="InterPro" id="IPR001845">
    <property type="entry name" value="HTH_ArsR_DNA-bd_dom"/>
</dbReference>
<dbReference type="CDD" id="cd00090">
    <property type="entry name" value="HTH_ARSR"/>
    <property type="match status" value="1"/>
</dbReference>
<dbReference type="Pfam" id="PF08241">
    <property type="entry name" value="Methyltransf_11"/>
    <property type="match status" value="1"/>
</dbReference>
<evidence type="ECO:0000259" key="1">
    <source>
        <dbReference type="PROSITE" id="PS50987"/>
    </source>
</evidence>
<dbReference type="GO" id="GO:0008757">
    <property type="term" value="F:S-adenosylmethionine-dependent methyltransferase activity"/>
    <property type="evidence" value="ECO:0007669"/>
    <property type="project" value="InterPro"/>
</dbReference>
<dbReference type="InterPro" id="IPR050508">
    <property type="entry name" value="Methyltransf_Superfamily"/>
</dbReference>
<dbReference type="InterPro" id="IPR013216">
    <property type="entry name" value="Methyltransf_11"/>
</dbReference>
<reference evidence="2 3" key="1">
    <citation type="submission" date="2019-03" db="EMBL/GenBank/DDBJ databases">
        <title>Genome sequence of Sphingomonas sp. 17J27-24.</title>
        <authorList>
            <person name="Kim M."/>
            <person name="Maeng S."/>
            <person name="Sathiyaraj S."/>
        </authorList>
    </citation>
    <scope>NUCLEOTIDE SEQUENCE [LARGE SCALE GENOMIC DNA]</scope>
    <source>
        <strain evidence="2 3">17J27-24</strain>
    </source>
</reference>
<comment type="caution">
    <text evidence="2">The sequence shown here is derived from an EMBL/GenBank/DDBJ whole genome shotgun (WGS) entry which is preliminary data.</text>
</comment>
<dbReference type="SUPFAM" id="SSF46785">
    <property type="entry name" value="Winged helix' DNA-binding domain"/>
    <property type="match status" value="1"/>
</dbReference>
<dbReference type="PROSITE" id="PS50987">
    <property type="entry name" value="HTH_ARSR_2"/>
    <property type="match status" value="1"/>
</dbReference>
<organism evidence="2 3">
    <name type="scientific">Sphingomonas parva</name>
    <dbReference type="NCBI Taxonomy" id="2555898"/>
    <lineage>
        <taxon>Bacteria</taxon>
        <taxon>Pseudomonadati</taxon>
        <taxon>Pseudomonadota</taxon>
        <taxon>Alphaproteobacteria</taxon>
        <taxon>Sphingomonadales</taxon>
        <taxon>Sphingomonadaceae</taxon>
        <taxon>Sphingomonas</taxon>
    </lineage>
</organism>
<dbReference type="Pfam" id="PF01022">
    <property type="entry name" value="HTH_5"/>
    <property type="match status" value="1"/>
</dbReference>
<dbReference type="InterPro" id="IPR029063">
    <property type="entry name" value="SAM-dependent_MTases_sf"/>
</dbReference>
<dbReference type="CDD" id="cd02440">
    <property type="entry name" value="AdoMet_MTases"/>
    <property type="match status" value="1"/>
</dbReference>
<evidence type="ECO:0000313" key="2">
    <source>
        <dbReference type="EMBL" id="TFI58788.1"/>
    </source>
</evidence>
<keyword evidence="3" id="KW-1185">Reference proteome</keyword>
<sequence>MLLPSEIFRTLADPTRLRILTLLRAMELSVGELAQVLGQSQPRVSRHVKILIDGGLVERRKEGSWVFLSLGAEERVGPLFDLLDRWAGIDPDEGWARADAARLAAVQADRAAAAERYFAAHAKDWDEIRSLHIAESEVEAAIARALAERPIGRLVDIGTGTGRMIALFGPAASQALGVDRSPEMLRLARVKLAEAGLPAAELRQGDMYALPLAESSADTVILHQVLHFAQQPETAVAEAARLLAPGGRLLVVDFAAHEREELRTRDAHARLGFSDEAMLRYLQNAGLDARVIEHLEGGELTVTIWAGERPEAKLKVVA</sequence>
<dbReference type="SUPFAM" id="SSF53335">
    <property type="entry name" value="S-adenosyl-L-methionine-dependent methyltransferases"/>
    <property type="match status" value="1"/>
</dbReference>
<dbReference type="Gene3D" id="3.40.50.150">
    <property type="entry name" value="Vaccinia Virus protein VP39"/>
    <property type="match status" value="1"/>
</dbReference>
<dbReference type="EMBL" id="SPDV01000012">
    <property type="protein sequence ID" value="TFI58788.1"/>
    <property type="molecule type" value="Genomic_DNA"/>
</dbReference>
<dbReference type="InterPro" id="IPR011991">
    <property type="entry name" value="ArsR-like_HTH"/>
</dbReference>
<dbReference type="NCBIfam" id="NF033788">
    <property type="entry name" value="HTH_metalloreg"/>
    <property type="match status" value="1"/>
</dbReference>
<accession>A0A4Y8ZRW3</accession>
<feature type="domain" description="HTH arsR-type" evidence="1">
    <location>
        <begin position="1"/>
        <end position="90"/>
    </location>
</feature>
<gene>
    <name evidence="2" type="ORF">E2493_07950</name>
</gene>
<protein>
    <submittedName>
        <fullName evidence="2">Metalloregulator ArsR/SmtB family transcription factor</fullName>
    </submittedName>
</protein>
<proteinExistence type="predicted"/>